<protein>
    <submittedName>
        <fullName evidence="1">Putative ovule protein</fullName>
    </submittedName>
</protein>
<sequence>MAPKSDRKTSSLSWPDPTLTRLVLLPLTCVVFLSLHCKLVVSGDHCHRCSLPPPGESVDSRRCQCQDLLKKMPRVGRRKKNGSDRDGDEMKWRWLKMEV</sequence>
<evidence type="ECO:0000313" key="1">
    <source>
        <dbReference type="EMBL" id="JAP11277.1"/>
    </source>
</evidence>
<reference evidence="1" key="1">
    <citation type="submission" date="2015-12" db="EMBL/GenBank/DDBJ databases">
        <title>Gene expression during late stages of embryo sac development: a critical building block for successful pollen-pistil interactions.</title>
        <authorList>
            <person name="Liu Y."/>
            <person name="Joly V."/>
            <person name="Sabar M."/>
            <person name="Matton D.P."/>
        </authorList>
    </citation>
    <scope>NUCLEOTIDE SEQUENCE</scope>
</reference>
<dbReference type="AlphaFoldDB" id="A0A0V0GTV7"/>
<proteinExistence type="predicted"/>
<accession>A0A0V0GTV7</accession>
<name>A0A0V0GTV7_SOLCH</name>
<organism evidence="1">
    <name type="scientific">Solanum chacoense</name>
    <name type="common">Chaco potato</name>
    <dbReference type="NCBI Taxonomy" id="4108"/>
    <lineage>
        <taxon>Eukaryota</taxon>
        <taxon>Viridiplantae</taxon>
        <taxon>Streptophyta</taxon>
        <taxon>Embryophyta</taxon>
        <taxon>Tracheophyta</taxon>
        <taxon>Spermatophyta</taxon>
        <taxon>Magnoliopsida</taxon>
        <taxon>eudicotyledons</taxon>
        <taxon>Gunneridae</taxon>
        <taxon>Pentapetalae</taxon>
        <taxon>asterids</taxon>
        <taxon>lamiids</taxon>
        <taxon>Solanales</taxon>
        <taxon>Solanaceae</taxon>
        <taxon>Solanoideae</taxon>
        <taxon>Solaneae</taxon>
        <taxon>Solanum</taxon>
    </lineage>
</organism>
<feature type="non-terminal residue" evidence="1">
    <location>
        <position position="99"/>
    </location>
</feature>
<dbReference type="EMBL" id="GEDG01031612">
    <property type="protein sequence ID" value="JAP11277.1"/>
    <property type="molecule type" value="Transcribed_RNA"/>
</dbReference>